<name>A0A5J5IRF2_9MICO</name>
<feature type="transmembrane region" description="Helical" evidence="1">
    <location>
        <begin position="306"/>
        <end position="326"/>
    </location>
</feature>
<evidence type="ECO:0000256" key="2">
    <source>
        <dbReference type="SAM" id="SignalP"/>
    </source>
</evidence>
<gene>
    <name evidence="3" type="ORF">F6B42_10570</name>
</gene>
<keyword evidence="1" id="KW-0812">Transmembrane</keyword>
<dbReference type="Proteomes" id="UP000327039">
    <property type="component" value="Unassembled WGS sequence"/>
</dbReference>
<keyword evidence="4" id="KW-1185">Reference proteome</keyword>
<accession>A0A5J5IRF2</accession>
<dbReference type="EMBL" id="VYRZ01000003">
    <property type="protein sequence ID" value="KAA9084954.1"/>
    <property type="molecule type" value="Genomic_DNA"/>
</dbReference>
<evidence type="ECO:0000313" key="4">
    <source>
        <dbReference type="Proteomes" id="UP000327039"/>
    </source>
</evidence>
<protein>
    <submittedName>
        <fullName evidence="3">DUF916 domain-containing protein</fullName>
    </submittedName>
</protein>
<dbReference type="RefSeq" id="WP_150419665.1">
    <property type="nucleotide sequence ID" value="NZ_VYRZ01000003.1"/>
</dbReference>
<feature type="chain" id="PRO_5023862622" evidence="2">
    <location>
        <begin position="31"/>
        <end position="348"/>
    </location>
</feature>
<dbReference type="PROSITE" id="PS51318">
    <property type="entry name" value="TAT"/>
    <property type="match status" value="1"/>
</dbReference>
<organism evidence="3 4">
    <name type="scientific">Microbacterium radiodurans</name>
    <dbReference type="NCBI Taxonomy" id="661398"/>
    <lineage>
        <taxon>Bacteria</taxon>
        <taxon>Bacillati</taxon>
        <taxon>Actinomycetota</taxon>
        <taxon>Actinomycetes</taxon>
        <taxon>Micrococcales</taxon>
        <taxon>Microbacteriaceae</taxon>
        <taxon>Microbacterium</taxon>
    </lineage>
</organism>
<dbReference type="AlphaFoldDB" id="A0A5J5IRF2"/>
<sequence>MPRSSFTFRAALLAAGALVVSLAAAPAASAAEAPAPNTAPEGPAVEWSVVPADASGPDGRISLRHELEPGASTGDAIAVTNLSAEAADFTVAAGDGRVGADGAFDVGTETPERGGAWVSVEGADGDGALTLAAGETRVLPVTIAVPADATPGDHPAGIVVGRSASDGGVTLTHRVGVRLHLQVAGEIEPALRIEAASASYAASWNPFSPGTLTVEYTVTNTGNVRLGASGSVDAAGPLGMLRTGTERGEARELLPGDTATQRVEVGLLPLVLLAGEVVVTPVALGDDRLALPEAASSGFSTLAMPWSLLVLVVLAVAALVAAVIAVRASRRRSQHRIEAAIAADRAQR</sequence>
<evidence type="ECO:0000313" key="3">
    <source>
        <dbReference type="EMBL" id="KAA9084954.1"/>
    </source>
</evidence>
<keyword evidence="1" id="KW-0472">Membrane</keyword>
<proteinExistence type="predicted"/>
<keyword evidence="2" id="KW-0732">Signal</keyword>
<reference evidence="4" key="1">
    <citation type="submission" date="2019-09" db="EMBL/GenBank/DDBJ databases">
        <title>Mumia zhuanghuii sp. nov. isolated from the intestinal contents of plateau pika (Ochotona curzoniae) in the Qinghai-Tibet plateau of China.</title>
        <authorList>
            <person name="Tian Z."/>
        </authorList>
    </citation>
    <scope>NUCLEOTIDE SEQUENCE [LARGE SCALE GENOMIC DNA]</scope>
    <source>
        <strain evidence="4">DSM 25564</strain>
    </source>
</reference>
<comment type="caution">
    <text evidence="3">The sequence shown here is derived from an EMBL/GenBank/DDBJ whole genome shotgun (WGS) entry which is preliminary data.</text>
</comment>
<feature type="signal peptide" evidence="2">
    <location>
        <begin position="1"/>
        <end position="30"/>
    </location>
</feature>
<dbReference type="InterPro" id="IPR006311">
    <property type="entry name" value="TAT_signal"/>
</dbReference>
<evidence type="ECO:0000256" key="1">
    <source>
        <dbReference type="SAM" id="Phobius"/>
    </source>
</evidence>
<dbReference type="OrthoDB" id="4336304at2"/>
<keyword evidence="1" id="KW-1133">Transmembrane helix</keyword>